<sequence length="452" mass="50192">MIPFATDVSVLADDPWWMAPLKGVFVLVFLLLITIFNIVYERKALAKMQNRIGPRMNGPRGWLQTLADGLKLMFKEDFRPAQAEKWVFNLAPYLVAIPAFSILSMIPFGGQVTIFGEETLLQMTDLPVAILAILGLASVGIYGIVLAGWSSNSTYSLLGGLRSSAQMISYEIAMGLSFVPVFMFAGSMSTSEIVAAQQEPMSFFGAGTGLQVPQWYWLILIPSFVVYVIAMFGETNRLPFDLPESEGELVAGFHTEYSGFRFAMFYLGEYLNMVNVSAIATTLFLGGWHAPWPVNLLEGNVVGDVLLNPWFGIVWFTIKLLLLVFLFIWVRASLPRFRYDQFMRLGWKYLIPISLLWISLVAIMRSVSANSMGIYAIIAIVFTALAVLLFAFFGFEATPDDDEEVEYGDGDDFDPYAGGYPVPPKEGQTLPELATIVSSDAESDAESNDKEK</sequence>
<organism evidence="8 9">
    <name type="scientific">Propioniferax innocua</name>
    <dbReference type="NCBI Taxonomy" id="1753"/>
    <lineage>
        <taxon>Bacteria</taxon>
        <taxon>Bacillati</taxon>
        <taxon>Actinomycetota</taxon>
        <taxon>Actinomycetes</taxon>
        <taxon>Propionibacteriales</taxon>
        <taxon>Propionibacteriaceae</taxon>
        <taxon>Propioniferax</taxon>
    </lineage>
</organism>
<feature type="transmembrane region" description="Helical" evidence="5">
    <location>
        <begin position="20"/>
        <end position="40"/>
    </location>
</feature>
<keyword evidence="5" id="KW-1003">Cell membrane</keyword>
<feature type="transmembrane region" description="Helical" evidence="5">
    <location>
        <begin position="373"/>
        <end position="395"/>
    </location>
</feature>
<feature type="transmembrane region" description="Helical" evidence="5">
    <location>
        <begin position="310"/>
        <end position="329"/>
    </location>
</feature>
<keyword evidence="3 5" id="KW-1133">Transmembrane helix</keyword>
<dbReference type="Pfam" id="PF00146">
    <property type="entry name" value="NADHdh"/>
    <property type="match status" value="1"/>
</dbReference>
<feature type="transmembrane region" description="Helical" evidence="5">
    <location>
        <begin position="170"/>
        <end position="195"/>
    </location>
</feature>
<evidence type="ECO:0000313" key="9">
    <source>
        <dbReference type="Proteomes" id="UP000316196"/>
    </source>
</evidence>
<keyword evidence="5 6" id="KW-0520">NAD</keyword>
<comment type="caution">
    <text evidence="8">The sequence shown here is derived from an EMBL/GenBank/DDBJ whole genome shotgun (WGS) entry which is preliminary data.</text>
</comment>
<evidence type="ECO:0000256" key="1">
    <source>
        <dbReference type="ARBA" id="ARBA00004141"/>
    </source>
</evidence>
<comment type="catalytic activity">
    <reaction evidence="5">
        <text>a quinone + NADH + 5 H(+)(in) = a quinol + NAD(+) + 4 H(+)(out)</text>
        <dbReference type="Rhea" id="RHEA:57888"/>
        <dbReference type="ChEBI" id="CHEBI:15378"/>
        <dbReference type="ChEBI" id="CHEBI:24646"/>
        <dbReference type="ChEBI" id="CHEBI:57540"/>
        <dbReference type="ChEBI" id="CHEBI:57945"/>
        <dbReference type="ChEBI" id="CHEBI:132124"/>
    </reaction>
</comment>
<dbReference type="RefSeq" id="WP_142094054.1">
    <property type="nucleotide sequence ID" value="NZ_BAAAMD010000002.1"/>
</dbReference>
<keyword evidence="4 5" id="KW-0472">Membrane</keyword>
<keyword evidence="5" id="KW-0830">Ubiquinone</keyword>
<dbReference type="PANTHER" id="PTHR11432">
    <property type="entry name" value="NADH DEHYDROGENASE SUBUNIT 1"/>
    <property type="match status" value="1"/>
</dbReference>
<name>A0A542ZD18_9ACTN</name>
<dbReference type="NCBIfam" id="NF004741">
    <property type="entry name" value="PRK06076.1-2"/>
    <property type="match status" value="1"/>
</dbReference>
<reference evidence="8 9" key="1">
    <citation type="submission" date="2019-06" db="EMBL/GenBank/DDBJ databases">
        <title>Sequencing the genomes of 1000 actinobacteria strains.</title>
        <authorList>
            <person name="Klenk H.-P."/>
        </authorList>
    </citation>
    <scope>NUCLEOTIDE SEQUENCE [LARGE SCALE GENOMIC DNA]</scope>
    <source>
        <strain evidence="8 9">DSM 8251</strain>
    </source>
</reference>
<comment type="function">
    <text evidence="5">NDH-1 shuttles electrons from NADH, via FMN and iron-sulfur (Fe-S) centers, to quinones in the respiratory chain. The immediate electron acceptor for the enzyme in this species is believed to be ubiquinone. Couples the redox reaction to proton translocation (for every two electrons transferred, four hydrogen ions are translocated across the cytoplasmic membrane), and thus conserves the redox energy in a proton gradient. This subunit may bind ubiquinone.</text>
</comment>
<evidence type="ECO:0000313" key="8">
    <source>
        <dbReference type="EMBL" id="TQL58244.1"/>
    </source>
</evidence>
<evidence type="ECO:0000256" key="4">
    <source>
        <dbReference type="ARBA" id="ARBA00023136"/>
    </source>
</evidence>
<feature type="transmembrane region" description="Helical" evidence="5">
    <location>
        <begin position="86"/>
        <end position="108"/>
    </location>
</feature>
<gene>
    <name evidence="5" type="primary">nuoH</name>
    <name evidence="8" type="ORF">FB460_2101</name>
</gene>
<evidence type="ECO:0000256" key="7">
    <source>
        <dbReference type="SAM" id="MobiDB-lite"/>
    </source>
</evidence>
<feature type="transmembrane region" description="Helical" evidence="5">
    <location>
        <begin position="215"/>
        <end position="233"/>
    </location>
</feature>
<comment type="similarity">
    <text evidence="5 6">Belongs to the complex I subunit 1 family.</text>
</comment>
<keyword evidence="2 5" id="KW-0812">Transmembrane</keyword>
<comment type="subunit">
    <text evidence="5">NDH-1 is composed of 14 different subunits. Subunits NuoA, H, J, K, L, M, N constitute the membrane sector of the complex.</text>
</comment>
<evidence type="ECO:0000256" key="2">
    <source>
        <dbReference type="ARBA" id="ARBA00022692"/>
    </source>
</evidence>
<dbReference type="NCBIfam" id="NF004743">
    <property type="entry name" value="PRK06076.1-4"/>
    <property type="match status" value="1"/>
</dbReference>
<dbReference type="GO" id="GO:0048038">
    <property type="term" value="F:quinone binding"/>
    <property type="evidence" value="ECO:0007669"/>
    <property type="project" value="UniProtKB-KW"/>
</dbReference>
<evidence type="ECO:0000256" key="5">
    <source>
        <dbReference type="HAMAP-Rule" id="MF_01350"/>
    </source>
</evidence>
<dbReference type="AlphaFoldDB" id="A0A542ZD18"/>
<protein>
    <recommendedName>
        <fullName evidence="5">NADH-quinone oxidoreductase subunit H</fullName>
        <ecNumber evidence="5">7.1.1.-</ecNumber>
    </recommendedName>
    <alternativeName>
        <fullName evidence="5">NADH dehydrogenase I subunit H</fullName>
    </alternativeName>
    <alternativeName>
        <fullName evidence="5">NDH-1 subunit H</fullName>
    </alternativeName>
</protein>
<keyword evidence="5" id="KW-0874">Quinone</keyword>
<evidence type="ECO:0000256" key="6">
    <source>
        <dbReference type="RuleBase" id="RU000471"/>
    </source>
</evidence>
<evidence type="ECO:0000256" key="3">
    <source>
        <dbReference type="ARBA" id="ARBA00022989"/>
    </source>
</evidence>
<accession>A0A542ZD18</accession>
<feature type="transmembrane region" description="Helical" evidence="5">
    <location>
        <begin position="128"/>
        <end position="149"/>
    </location>
</feature>
<dbReference type="OrthoDB" id="9803734at2"/>
<feature type="transmembrane region" description="Helical" evidence="5">
    <location>
        <begin position="349"/>
        <end position="367"/>
    </location>
</feature>
<keyword evidence="5" id="KW-1278">Translocase</keyword>
<dbReference type="InterPro" id="IPR001694">
    <property type="entry name" value="NADH_UbQ_OxRdtase_su1/FPO"/>
</dbReference>
<dbReference type="InterPro" id="IPR018086">
    <property type="entry name" value="NADH_UbQ_OxRdtase_su1_CS"/>
</dbReference>
<feature type="region of interest" description="Disordered" evidence="7">
    <location>
        <begin position="404"/>
        <end position="428"/>
    </location>
</feature>
<dbReference type="GO" id="GO:0003954">
    <property type="term" value="F:NADH dehydrogenase activity"/>
    <property type="evidence" value="ECO:0007669"/>
    <property type="project" value="TreeGrafter"/>
</dbReference>
<dbReference type="PANTHER" id="PTHR11432:SF3">
    <property type="entry name" value="NADH-UBIQUINONE OXIDOREDUCTASE CHAIN 1"/>
    <property type="match status" value="1"/>
</dbReference>
<dbReference type="GO" id="GO:0009060">
    <property type="term" value="P:aerobic respiration"/>
    <property type="evidence" value="ECO:0007669"/>
    <property type="project" value="TreeGrafter"/>
</dbReference>
<feature type="compositionally biased region" description="Acidic residues" evidence="7">
    <location>
        <begin position="404"/>
        <end position="414"/>
    </location>
</feature>
<dbReference type="GO" id="GO:0016655">
    <property type="term" value="F:oxidoreductase activity, acting on NAD(P)H, quinone or similar compound as acceptor"/>
    <property type="evidence" value="ECO:0007669"/>
    <property type="project" value="UniProtKB-UniRule"/>
</dbReference>
<dbReference type="GO" id="GO:0005886">
    <property type="term" value="C:plasma membrane"/>
    <property type="evidence" value="ECO:0007669"/>
    <property type="project" value="UniProtKB-SubCell"/>
</dbReference>
<dbReference type="Proteomes" id="UP000316196">
    <property type="component" value="Unassembled WGS sequence"/>
</dbReference>
<dbReference type="EC" id="7.1.1.-" evidence="5"/>
<dbReference type="PROSITE" id="PS00668">
    <property type="entry name" value="COMPLEX1_ND1_2"/>
    <property type="match status" value="1"/>
</dbReference>
<proteinExistence type="inferred from homology"/>
<dbReference type="HAMAP" id="MF_01350">
    <property type="entry name" value="NDH1_NuoH"/>
    <property type="match status" value="1"/>
</dbReference>
<feature type="transmembrane region" description="Helical" evidence="5">
    <location>
        <begin position="270"/>
        <end position="290"/>
    </location>
</feature>
<comment type="subcellular location">
    <subcellularLocation>
        <location evidence="5 6">Cell membrane</location>
        <topology evidence="5 6">Multi-pass membrane protein</topology>
    </subcellularLocation>
    <subcellularLocation>
        <location evidence="1">Membrane</location>
        <topology evidence="1">Multi-pass membrane protein</topology>
    </subcellularLocation>
</comment>
<keyword evidence="9" id="KW-1185">Reference proteome</keyword>
<dbReference type="EMBL" id="VFOR01000002">
    <property type="protein sequence ID" value="TQL58244.1"/>
    <property type="molecule type" value="Genomic_DNA"/>
</dbReference>